<feature type="compositionally biased region" description="Basic and acidic residues" evidence="1">
    <location>
        <begin position="185"/>
        <end position="203"/>
    </location>
</feature>
<evidence type="ECO:0000313" key="2">
    <source>
        <dbReference type="EMBL" id="NUB90048.1"/>
    </source>
</evidence>
<name>A0A8J8GIM1_9EURY</name>
<proteinExistence type="predicted"/>
<dbReference type="AlphaFoldDB" id="A0A8J8GIM1"/>
<feature type="region of interest" description="Disordered" evidence="1">
    <location>
        <begin position="1"/>
        <end position="33"/>
    </location>
</feature>
<dbReference type="EMBL" id="JABUQZ010000001">
    <property type="protein sequence ID" value="NUC74126.1"/>
    <property type="molecule type" value="Genomic_DNA"/>
</dbReference>
<dbReference type="PANTHER" id="PTHR16537">
    <property type="entry name" value="SJOEGREN SYNDROME/SCLERODERMA AUTOANTIGEN 1"/>
    <property type="match status" value="1"/>
</dbReference>
<evidence type="ECO:0000313" key="4">
    <source>
        <dbReference type="Proteomes" id="UP000728647"/>
    </source>
</evidence>
<protein>
    <recommendedName>
        <fullName evidence="6">Sjogren's syndrome/scleroderma autoantigen 1 (Autoantigen p27)</fullName>
    </recommendedName>
</protein>
<accession>A0A8J8GIM1</accession>
<dbReference type="Proteomes" id="UP000728647">
    <property type="component" value="Unassembled WGS sequence"/>
</dbReference>
<feature type="compositionally biased region" description="Polar residues" evidence="1">
    <location>
        <begin position="163"/>
        <end position="174"/>
    </location>
</feature>
<evidence type="ECO:0000313" key="3">
    <source>
        <dbReference type="EMBL" id="NUC74126.1"/>
    </source>
</evidence>
<comment type="caution">
    <text evidence="2">The sequence shown here is derived from an EMBL/GenBank/DDBJ whole genome shotgun (WGS) entry which is preliminary data.</text>
</comment>
<evidence type="ECO:0008006" key="6">
    <source>
        <dbReference type="Google" id="ProtNLM"/>
    </source>
</evidence>
<dbReference type="PANTHER" id="PTHR16537:SF1">
    <property type="entry name" value="PROTEIN ZNRD2"/>
    <property type="match status" value="1"/>
</dbReference>
<dbReference type="Proteomes" id="UP001016761">
    <property type="component" value="Unassembled WGS sequence"/>
</dbReference>
<reference evidence="2 5" key="1">
    <citation type="submission" date="2020-06" db="EMBL/GenBank/DDBJ databases">
        <title>Haloterrigena sp. nov., an extremely halophilic archaeon isolated from a saline sediment.</title>
        <authorList>
            <person name="Liu B.-B."/>
        </authorList>
    </citation>
    <scope>NUCLEOTIDE SEQUENCE</scope>
    <source>
        <strain evidence="2">SYSU A121-1</strain>
        <strain evidence="3 5">SYSU A558-1</strain>
    </source>
</reference>
<dbReference type="RefSeq" id="WP_174681897.1">
    <property type="nucleotide sequence ID" value="NZ_JABUQZ010000001.1"/>
</dbReference>
<dbReference type="OrthoDB" id="26305at2157"/>
<feature type="compositionally biased region" description="Low complexity" evidence="1">
    <location>
        <begin position="175"/>
        <end position="184"/>
    </location>
</feature>
<sequence>MSDFDKEAEREKLREKYERDQEERQATQRMSDLLLKGATMTNAHCGTCGDPLFQMDGTTFCPSCHGNPDAVEGTQLEAQSAEEAPDESADGTAADREPSRQDSSPAAGGSEGDETPETDAAAARRNRQRDQQTGSADASGTADSSPAADETAAAEPGAASEEQPTAASASDRQPSTARSAATRSTDADRERSARSPAGDRRSIDGAGAGGAARSADGDLEAARDSLVAALEKFAGNAAATDDPRYARECLEAAREAAETLETLR</sequence>
<evidence type="ECO:0000256" key="1">
    <source>
        <dbReference type="SAM" id="MobiDB-lite"/>
    </source>
</evidence>
<feature type="compositionally biased region" description="Basic and acidic residues" evidence="1">
    <location>
        <begin position="1"/>
        <end position="26"/>
    </location>
</feature>
<feature type="compositionally biased region" description="Low complexity" evidence="1">
    <location>
        <begin position="131"/>
        <end position="162"/>
    </location>
</feature>
<feature type="region of interest" description="Disordered" evidence="1">
    <location>
        <begin position="63"/>
        <end position="218"/>
    </location>
</feature>
<dbReference type="EMBL" id="JABURA010000001">
    <property type="protein sequence ID" value="NUB90048.1"/>
    <property type="molecule type" value="Genomic_DNA"/>
</dbReference>
<dbReference type="Pfam" id="PF06677">
    <property type="entry name" value="Auto_anti-p27"/>
    <property type="match status" value="1"/>
</dbReference>
<organism evidence="2 4">
    <name type="scientific">Haloterrigena gelatinilytica</name>
    <dbReference type="NCBI Taxonomy" id="2741724"/>
    <lineage>
        <taxon>Archaea</taxon>
        <taxon>Methanobacteriati</taxon>
        <taxon>Methanobacteriota</taxon>
        <taxon>Stenosarchaea group</taxon>
        <taxon>Halobacteria</taxon>
        <taxon>Halobacteriales</taxon>
        <taxon>Natrialbaceae</taxon>
        <taxon>Haloterrigena</taxon>
    </lineage>
</organism>
<evidence type="ECO:0000313" key="5">
    <source>
        <dbReference type="Proteomes" id="UP001016761"/>
    </source>
</evidence>
<dbReference type="InterPro" id="IPR051888">
    <property type="entry name" value="UPF0148_domain"/>
</dbReference>
<keyword evidence="5" id="KW-1185">Reference proteome</keyword>
<gene>
    <name evidence="2" type="ORF">HT576_03240</name>
    <name evidence="3" type="ORF">HTZ84_17770</name>
</gene>
<dbReference type="InterPro" id="IPR009563">
    <property type="entry name" value="SSSCA1"/>
</dbReference>